<dbReference type="Pfam" id="PF05535">
    <property type="entry name" value="Chromadorea_ALT"/>
    <property type="match status" value="1"/>
</dbReference>
<dbReference type="Proteomes" id="UP000278627">
    <property type="component" value="Unassembled WGS sequence"/>
</dbReference>
<name>A0A0N4TWB3_BRUPA</name>
<dbReference type="InterPro" id="IPR008451">
    <property type="entry name" value="Chromadorea_ALT"/>
</dbReference>
<evidence type="ECO:0000313" key="3">
    <source>
        <dbReference type="Proteomes" id="UP000278627"/>
    </source>
</evidence>
<evidence type="ECO:0000313" key="2">
    <source>
        <dbReference type="EMBL" id="VDN94331.1"/>
    </source>
</evidence>
<dbReference type="AlphaFoldDB" id="A0A0N4TWB3"/>
<feature type="region of interest" description="Disordered" evidence="1">
    <location>
        <begin position="1"/>
        <end position="85"/>
    </location>
</feature>
<evidence type="ECO:0000313" key="4">
    <source>
        <dbReference type="WBParaSite" id="BPAG_0001321801-mRNA-1"/>
    </source>
</evidence>
<organism evidence="4">
    <name type="scientific">Brugia pahangi</name>
    <name type="common">Filarial nematode worm</name>
    <dbReference type="NCBI Taxonomy" id="6280"/>
    <lineage>
        <taxon>Eukaryota</taxon>
        <taxon>Metazoa</taxon>
        <taxon>Ecdysozoa</taxon>
        <taxon>Nematoda</taxon>
        <taxon>Chromadorea</taxon>
        <taxon>Rhabditida</taxon>
        <taxon>Spirurina</taxon>
        <taxon>Spiruromorpha</taxon>
        <taxon>Filarioidea</taxon>
        <taxon>Onchocercidae</taxon>
        <taxon>Brugia</taxon>
    </lineage>
</organism>
<keyword evidence="3" id="KW-1185">Reference proteome</keyword>
<reference evidence="2 3" key="2">
    <citation type="submission" date="2018-11" db="EMBL/GenBank/DDBJ databases">
        <authorList>
            <consortium name="Pathogen Informatics"/>
        </authorList>
    </citation>
    <scope>NUCLEOTIDE SEQUENCE [LARGE SCALE GENOMIC DNA]</scope>
</reference>
<dbReference type="STRING" id="6280.A0A0N4TWB3"/>
<reference evidence="4" key="1">
    <citation type="submission" date="2017-02" db="UniProtKB">
        <authorList>
            <consortium name="WormBaseParasite"/>
        </authorList>
    </citation>
    <scope>IDENTIFICATION</scope>
</reference>
<gene>
    <name evidence="2" type="ORF">BPAG_LOCUS13146</name>
</gene>
<proteinExistence type="predicted"/>
<evidence type="ECO:0000256" key="1">
    <source>
        <dbReference type="SAM" id="MobiDB-lite"/>
    </source>
</evidence>
<sequence length="155" mass="17219">QSRIEAEYGRESHAGEEHGSQSRIEAEHGRESVAGDKYESDSDVGGMYGSEVSAASEYASDNSASDEHAGDSSTRGKFTKGGFVESDGRRKECFSAEACYDQREPEAWCTLNENQSWTDKGCFCDTHLHSCVIERWNSGRLEYSYCVPEEGWKCS</sequence>
<dbReference type="WBParaSite" id="BPAG_0001321801-mRNA-1">
    <property type="protein sequence ID" value="BPAG_0001321801-mRNA-1"/>
    <property type="gene ID" value="BPAG_0001321801"/>
</dbReference>
<protein>
    <submittedName>
        <fullName evidence="4">Fibronectin type-II domain-containing protein</fullName>
    </submittedName>
</protein>
<dbReference type="EMBL" id="UZAD01013358">
    <property type="protein sequence ID" value="VDN94331.1"/>
    <property type="molecule type" value="Genomic_DNA"/>
</dbReference>
<feature type="compositionally biased region" description="Basic and acidic residues" evidence="1">
    <location>
        <begin position="1"/>
        <end position="40"/>
    </location>
</feature>
<accession>A0A0N4TWB3</accession>